<dbReference type="InterPro" id="IPR035914">
    <property type="entry name" value="Sperma_CUB_dom_sf"/>
</dbReference>
<feature type="compositionally biased region" description="Basic and acidic residues" evidence="3">
    <location>
        <begin position="426"/>
        <end position="443"/>
    </location>
</feature>
<dbReference type="Proteomes" id="UP000085678">
    <property type="component" value="Unplaced"/>
</dbReference>
<feature type="domain" description="C-type lectin" evidence="6">
    <location>
        <begin position="177"/>
        <end position="290"/>
    </location>
</feature>
<dbReference type="CDD" id="cd00041">
    <property type="entry name" value="CUB"/>
    <property type="match status" value="1"/>
</dbReference>
<dbReference type="CDD" id="cd00037">
    <property type="entry name" value="CLECT"/>
    <property type="match status" value="1"/>
</dbReference>
<dbReference type="PANTHER" id="PTHR22803">
    <property type="entry name" value="MANNOSE, PHOSPHOLIPASE, LECTIN RECEPTOR RELATED"/>
    <property type="match status" value="1"/>
</dbReference>
<keyword evidence="1" id="KW-1015">Disulfide bond</keyword>
<evidence type="ECO:0000256" key="1">
    <source>
        <dbReference type="ARBA" id="ARBA00023157"/>
    </source>
</evidence>
<dbReference type="Gene3D" id="2.60.120.290">
    <property type="entry name" value="Spermadhesin, CUB domain"/>
    <property type="match status" value="1"/>
</dbReference>
<dbReference type="AlphaFoldDB" id="A0A1S3J4B2"/>
<reference evidence="8" key="1">
    <citation type="submission" date="2025-08" db="UniProtKB">
        <authorList>
            <consortium name="RefSeq"/>
        </authorList>
    </citation>
    <scope>IDENTIFICATION</scope>
    <source>
        <tissue evidence="8">Gonads</tissue>
    </source>
</reference>
<dbReference type="Pfam" id="PF00431">
    <property type="entry name" value="CUB"/>
    <property type="match status" value="1"/>
</dbReference>
<evidence type="ECO:0000259" key="5">
    <source>
        <dbReference type="PROSITE" id="PS01180"/>
    </source>
</evidence>
<comment type="caution">
    <text evidence="2">Lacks conserved residue(s) required for the propagation of feature annotation.</text>
</comment>
<accession>A0A1S3J4B2</accession>
<dbReference type="KEGG" id="lak:106170085"/>
<dbReference type="Gene3D" id="3.10.100.10">
    <property type="entry name" value="Mannose-Binding Protein A, subunit A"/>
    <property type="match status" value="1"/>
</dbReference>
<proteinExistence type="predicted"/>
<dbReference type="InterPro" id="IPR001304">
    <property type="entry name" value="C-type_lectin-like"/>
</dbReference>
<evidence type="ECO:0000256" key="3">
    <source>
        <dbReference type="SAM" id="MobiDB-lite"/>
    </source>
</evidence>
<dbReference type="InterPro" id="IPR000859">
    <property type="entry name" value="CUB_dom"/>
</dbReference>
<evidence type="ECO:0000259" key="6">
    <source>
        <dbReference type="PROSITE" id="PS50041"/>
    </source>
</evidence>
<feature type="region of interest" description="Disordered" evidence="3">
    <location>
        <begin position="350"/>
        <end position="508"/>
    </location>
</feature>
<evidence type="ECO:0000256" key="4">
    <source>
        <dbReference type="SAM" id="SignalP"/>
    </source>
</evidence>
<feature type="compositionally biased region" description="Polar residues" evidence="3">
    <location>
        <begin position="350"/>
        <end position="360"/>
    </location>
</feature>
<dbReference type="PROSITE" id="PS01180">
    <property type="entry name" value="CUB"/>
    <property type="match status" value="1"/>
</dbReference>
<dbReference type="InterPro" id="IPR050111">
    <property type="entry name" value="C-type_lectin/snaclec_domain"/>
</dbReference>
<dbReference type="SMART" id="SM00034">
    <property type="entry name" value="CLECT"/>
    <property type="match status" value="1"/>
</dbReference>
<feature type="domain" description="CUB" evidence="5">
    <location>
        <begin position="41"/>
        <end position="164"/>
    </location>
</feature>
<feature type="compositionally biased region" description="Basic and acidic residues" evidence="3">
    <location>
        <begin position="375"/>
        <end position="394"/>
    </location>
</feature>
<gene>
    <name evidence="8" type="primary">LOC106170085</name>
</gene>
<name>A0A1S3J4B2_LINAN</name>
<keyword evidence="7" id="KW-1185">Reference proteome</keyword>
<feature type="chain" id="PRO_5010335476" evidence="4">
    <location>
        <begin position="36"/>
        <end position="508"/>
    </location>
</feature>
<feature type="signal peptide" evidence="4">
    <location>
        <begin position="1"/>
        <end position="35"/>
    </location>
</feature>
<dbReference type="SUPFAM" id="SSF49854">
    <property type="entry name" value="Spermadhesin, CUB domain"/>
    <property type="match status" value="1"/>
</dbReference>
<protein>
    <submittedName>
        <fullName evidence="8">Uncharacterized protein LOC106170085</fullName>
    </submittedName>
</protein>
<dbReference type="InterPro" id="IPR016186">
    <property type="entry name" value="C-type_lectin-like/link_sf"/>
</dbReference>
<dbReference type="SMART" id="SM00042">
    <property type="entry name" value="CUB"/>
    <property type="match status" value="1"/>
</dbReference>
<dbReference type="SUPFAM" id="SSF56436">
    <property type="entry name" value="C-type lectin-like"/>
    <property type="match status" value="1"/>
</dbReference>
<dbReference type="OrthoDB" id="6133475at2759"/>
<evidence type="ECO:0000256" key="2">
    <source>
        <dbReference type="PROSITE-ProRule" id="PRU00059"/>
    </source>
</evidence>
<dbReference type="InParanoid" id="A0A1S3J4B2"/>
<dbReference type="GeneID" id="106170085"/>
<evidence type="ECO:0000313" key="7">
    <source>
        <dbReference type="Proteomes" id="UP000085678"/>
    </source>
</evidence>
<dbReference type="PROSITE" id="PS50041">
    <property type="entry name" value="C_TYPE_LECTIN_2"/>
    <property type="match status" value="1"/>
</dbReference>
<dbReference type="Pfam" id="PF00059">
    <property type="entry name" value="Lectin_C"/>
    <property type="match status" value="1"/>
</dbReference>
<dbReference type="InterPro" id="IPR016187">
    <property type="entry name" value="CTDL_fold"/>
</dbReference>
<sequence length="508" mass="57225">MTQLGSMEYPALRGRTITALIVLIQIICLVKLAEGQNYSFCGTDNNYVNNVMDQTGYIISRRSGQIYYGNNIMCTWFLDAGAGNSLHFTIESSSLEPTSGVCDHHDYMVFYYGSTNSSRLRNVTWCGSDYPRTITTSGRYAYIRFKSNSADSRYSGIRLKYETFNNTFCPPGWATYNGSYCIQVKTHKEKWKDSHTHCTYDQANLVSISSRQEADFIAGMQNISSSYIWVGFEKYSSKNHDWKWIDPAEHYEPPGLFEAGESNTECAGFNPSSKSYVEMDCSAKNIFACKMIKGNNTVFPTPDRKEGEEIQWHWVGVGAGLFVVCFFTGTKMSKRKKNVTTLETTAHATSVQVNSTSSSPRMPHRKDTPAVTLELRSREEDLPTCKDNSDDRPILRRTYSDPNMRSGHLLSRDSRANSGQHVPDNVSHHSRENQQILRVDRLPDTGNTKARALPPINVAPTMPPVDSGTGSSWHYDYSTEPPIEDDSHVHLPPPPSYDEIMGVADHHH</sequence>
<dbReference type="RefSeq" id="XP_013405277.1">
    <property type="nucleotide sequence ID" value="XM_013549823.1"/>
</dbReference>
<keyword evidence="4" id="KW-0732">Signal</keyword>
<evidence type="ECO:0000313" key="8">
    <source>
        <dbReference type="RefSeq" id="XP_013405277.1"/>
    </source>
</evidence>
<organism evidence="7 8">
    <name type="scientific">Lingula anatina</name>
    <name type="common">Brachiopod</name>
    <name type="synonym">Lingula unguis</name>
    <dbReference type="NCBI Taxonomy" id="7574"/>
    <lineage>
        <taxon>Eukaryota</taxon>
        <taxon>Metazoa</taxon>
        <taxon>Spiralia</taxon>
        <taxon>Lophotrochozoa</taxon>
        <taxon>Brachiopoda</taxon>
        <taxon>Linguliformea</taxon>
        <taxon>Lingulata</taxon>
        <taxon>Lingulida</taxon>
        <taxon>Linguloidea</taxon>
        <taxon>Lingulidae</taxon>
        <taxon>Lingula</taxon>
    </lineage>
</organism>